<evidence type="ECO:0000256" key="8">
    <source>
        <dbReference type="ARBA" id="ARBA00023136"/>
    </source>
</evidence>
<feature type="repeat" description="Solcar" evidence="9">
    <location>
        <begin position="197"/>
        <end position="282"/>
    </location>
</feature>
<reference evidence="11" key="1">
    <citation type="submission" date="2021-01" db="EMBL/GenBank/DDBJ databases">
        <authorList>
            <person name="Corre E."/>
            <person name="Pelletier E."/>
            <person name="Niang G."/>
            <person name="Scheremetjew M."/>
            <person name="Finn R."/>
            <person name="Kale V."/>
            <person name="Holt S."/>
            <person name="Cochrane G."/>
            <person name="Meng A."/>
            <person name="Brown T."/>
            <person name="Cohen L."/>
        </authorList>
    </citation>
    <scope>NUCLEOTIDE SEQUENCE</scope>
    <source>
        <strain evidence="11">CCMP 410</strain>
    </source>
</reference>
<comment type="similarity">
    <text evidence="2 10">Belongs to the mitochondrial carrier (TC 2.A.29) family.</text>
</comment>
<feature type="repeat" description="Solcar" evidence="9">
    <location>
        <begin position="8"/>
        <end position="91"/>
    </location>
</feature>
<keyword evidence="4 9" id="KW-0812">Transmembrane</keyword>
<organism evidence="11">
    <name type="scientific">Grammatophora oceanica</name>
    <dbReference type="NCBI Taxonomy" id="210454"/>
    <lineage>
        <taxon>Eukaryota</taxon>
        <taxon>Sar</taxon>
        <taxon>Stramenopiles</taxon>
        <taxon>Ochrophyta</taxon>
        <taxon>Bacillariophyta</taxon>
        <taxon>Fragilariophyceae</taxon>
        <taxon>Fragilariophycidae</taxon>
        <taxon>Rhabdonematales</taxon>
        <taxon>Grammatophoraceae</taxon>
        <taxon>Grammatophora</taxon>
    </lineage>
</organism>
<keyword evidence="3 10" id="KW-0813">Transport</keyword>
<evidence type="ECO:0000256" key="3">
    <source>
        <dbReference type="ARBA" id="ARBA00022448"/>
    </source>
</evidence>
<dbReference type="EMBL" id="HBGK01041465">
    <property type="protein sequence ID" value="CAD9300921.1"/>
    <property type="molecule type" value="Transcribed_RNA"/>
</dbReference>
<dbReference type="InterPro" id="IPR018108">
    <property type="entry name" value="MCP_transmembrane"/>
</dbReference>
<dbReference type="InterPro" id="IPR049563">
    <property type="entry name" value="TXTP-like"/>
</dbReference>
<evidence type="ECO:0000256" key="2">
    <source>
        <dbReference type="ARBA" id="ARBA00006375"/>
    </source>
</evidence>
<protein>
    <submittedName>
        <fullName evidence="11">Uncharacterized protein</fullName>
    </submittedName>
</protein>
<evidence type="ECO:0000256" key="9">
    <source>
        <dbReference type="PROSITE-ProRule" id="PRU00282"/>
    </source>
</evidence>
<accession>A0A7S1VIB4</accession>
<keyword evidence="7" id="KW-0496">Mitochondrion</keyword>
<sequence>MAPVNKPKHKGKALVAGATAGIFEICCTYPTEYVKTSMQLATRPVTAGNVISTTFAEAGPVGFYRGLPSMVYFAAPKAAIRFAAFETCSGLLSGPNGEDIYGLGKAKGFVAGLGAGTMEAVFVTTPQETIKVRLINDAFRTDGPPKYRSFFHGVKSIVGEYGFAGIYKGVAPTIFKVSTAQATRFGVYSMIPAENRNTPVKAAASGAFAGGVSVLLFQGIDVVKSRMQGLDAHKYRSTFHCVRELLKKEGFLAFYKGVGPRLTRVCLEVGITMSLYGEIVKVLDMYWKTDP</sequence>
<evidence type="ECO:0000256" key="10">
    <source>
        <dbReference type="RuleBase" id="RU000488"/>
    </source>
</evidence>
<evidence type="ECO:0000256" key="4">
    <source>
        <dbReference type="ARBA" id="ARBA00022692"/>
    </source>
</evidence>
<dbReference type="Gene3D" id="1.50.40.10">
    <property type="entry name" value="Mitochondrial carrier domain"/>
    <property type="match status" value="1"/>
</dbReference>
<comment type="subcellular location">
    <subcellularLocation>
        <location evidence="1">Mitochondrion membrane</location>
        <topology evidence="1">Multi-pass membrane protein</topology>
    </subcellularLocation>
</comment>
<dbReference type="PANTHER" id="PTHR45788">
    <property type="entry name" value="SUCCINATE/FUMARATE MITOCHONDRIAL TRANSPORTER-RELATED"/>
    <property type="match status" value="1"/>
</dbReference>
<proteinExistence type="inferred from homology"/>
<feature type="repeat" description="Solcar" evidence="9">
    <location>
        <begin position="103"/>
        <end position="194"/>
    </location>
</feature>
<evidence type="ECO:0000256" key="1">
    <source>
        <dbReference type="ARBA" id="ARBA00004225"/>
    </source>
</evidence>
<evidence type="ECO:0000256" key="7">
    <source>
        <dbReference type="ARBA" id="ARBA00023128"/>
    </source>
</evidence>
<keyword evidence="8 9" id="KW-0472">Membrane</keyword>
<dbReference type="GO" id="GO:0006843">
    <property type="term" value="P:mitochondrial citrate transmembrane transport"/>
    <property type="evidence" value="ECO:0007669"/>
    <property type="project" value="TreeGrafter"/>
</dbReference>
<evidence type="ECO:0000256" key="5">
    <source>
        <dbReference type="ARBA" id="ARBA00022737"/>
    </source>
</evidence>
<dbReference type="PANTHER" id="PTHR45788:SF4">
    <property type="entry name" value="TRICARBOXYLATE TRANSPORT PROTEIN, MITOCHONDRIAL"/>
    <property type="match status" value="1"/>
</dbReference>
<dbReference type="GO" id="GO:0031966">
    <property type="term" value="C:mitochondrial membrane"/>
    <property type="evidence" value="ECO:0007669"/>
    <property type="project" value="UniProtKB-SubCell"/>
</dbReference>
<evidence type="ECO:0000256" key="6">
    <source>
        <dbReference type="ARBA" id="ARBA00022989"/>
    </source>
</evidence>
<dbReference type="GO" id="GO:0071913">
    <property type="term" value="F:citrate secondary active transmembrane transporter activity"/>
    <property type="evidence" value="ECO:0007669"/>
    <property type="project" value="TreeGrafter"/>
</dbReference>
<dbReference type="AlphaFoldDB" id="A0A7S1VIB4"/>
<keyword evidence="6" id="KW-1133">Transmembrane helix</keyword>
<dbReference type="InterPro" id="IPR023395">
    <property type="entry name" value="MCP_dom_sf"/>
</dbReference>
<evidence type="ECO:0000313" key="11">
    <source>
        <dbReference type="EMBL" id="CAD9300921.1"/>
    </source>
</evidence>
<dbReference type="SUPFAM" id="SSF103506">
    <property type="entry name" value="Mitochondrial carrier"/>
    <property type="match status" value="1"/>
</dbReference>
<name>A0A7S1VIB4_9STRA</name>
<dbReference type="Pfam" id="PF00153">
    <property type="entry name" value="Mito_carr"/>
    <property type="match status" value="3"/>
</dbReference>
<dbReference type="PROSITE" id="PS50920">
    <property type="entry name" value="SOLCAR"/>
    <property type="match status" value="3"/>
</dbReference>
<gene>
    <name evidence="11" type="ORF">GOCE00092_LOCUS21667</name>
</gene>
<keyword evidence="5" id="KW-0677">Repeat</keyword>